<dbReference type="GO" id="GO:0016117">
    <property type="term" value="P:carotenoid biosynthetic process"/>
    <property type="evidence" value="ECO:0007669"/>
    <property type="project" value="UniProtKB-KW"/>
</dbReference>
<dbReference type="AlphaFoldDB" id="A0A6C7E9J5"/>
<proteinExistence type="inferred from homology"/>
<dbReference type="NCBIfam" id="TIGR01790">
    <property type="entry name" value="carotene-cycl"/>
    <property type="match status" value="1"/>
</dbReference>
<comment type="similarity">
    <text evidence="1">Belongs to the lycopene cyclase family.</text>
</comment>
<dbReference type="KEGG" id="aym:YM304_23780"/>
<keyword evidence="5" id="KW-1185">Reference proteome</keyword>
<dbReference type="EMBL" id="AP012057">
    <property type="protein sequence ID" value="BAN02692.1"/>
    <property type="molecule type" value="Genomic_DNA"/>
</dbReference>
<evidence type="ECO:0000313" key="5">
    <source>
        <dbReference type="Proteomes" id="UP000011863"/>
    </source>
</evidence>
<keyword evidence="3" id="KW-0520">NAD</keyword>
<organism evidence="4 5">
    <name type="scientific">Ilumatobacter coccineus (strain NBRC 103263 / KCTC 29153 / YM16-304)</name>
    <dbReference type="NCBI Taxonomy" id="1313172"/>
    <lineage>
        <taxon>Bacteria</taxon>
        <taxon>Bacillati</taxon>
        <taxon>Actinomycetota</taxon>
        <taxon>Acidimicrobiia</taxon>
        <taxon>Acidimicrobiales</taxon>
        <taxon>Ilumatobacteraceae</taxon>
        <taxon>Ilumatobacter</taxon>
    </lineage>
</organism>
<keyword evidence="2" id="KW-0125">Carotenoid biosynthesis</keyword>
<dbReference type="Pfam" id="PF05834">
    <property type="entry name" value="Lycopene_cycl"/>
    <property type="match status" value="1"/>
</dbReference>
<sequence length="404" mass="43422">MHRQVDVVVIGDGPAGSALAAALVRRGGDVVLVGADAPWRATYGTWADDVDAITWFDTNSIWAQRFESIAVDAGGRRCLERPYGVIDNAALRATLRNDVDHHRAHVSEIALAPAGSNERDRVVTSDDDVLEARLVVDATGWPGWAADGPGPSEPSPPRQTAFGVVFAEPPAGRLGEPMLMDFTSAPGCDDDGIGPSFAYALPVDDGWLVEETVLAAQPAVPPDALIARLAARLAMTNDELLASAIRTERVDIPMGGPLPDTASRLLAFGAAASLIHPATGYSLATSLELADPVAHAIVAELASERVDHSTVWDAIWPTSARRTRVLHDYGAQVVLGLDADDVRSFFGTFFDLDVDVWADYLRITTTPKRLARVMTAMFTAAPWRLRRLLVSQNPLRFARLLRPG</sequence>
<dbReference type="PRINTS" id="PR00420">
    <property type="entry name" value="RNGMNOXGNASE"/>
</dbReference>
<reference evidence="4 5" key="1">
    <citation type="journal article" date="2013" name="Int. J. Syst. Evol. Microbiol.">
        <title>Ilumatobacter nonamiense sp. nov. and Ilumatobacter coccineum sp. nov., isolated from seashore sand.</title>
        <authorList>
            <person name="Matsumoto A."/>
            <person name="Kasai H."/>
            <person name="Matsuo Y."/>
            <person name="Shizuri Y."/>
            <person name="Ichikawa N."/>
            <person name="Fujita N."/>
            <person name="Omura S."/>
            <person name="Takahashi Y."/>
        </authorList>
    </citation>
    <scope>NUCLEOTIDE SEQUENCE [LARGE SCALE GENOMIC DNA]</scope>
    <source>
        <strain evidence="5">NBRC 103263 / KCTC 29153 / YM16-304</strain>
    </source>
</reference>
<dbReference type="PANTHER" id="PTHR39757">
    <property type="match status" value="1"/>
</dbReference>
<accession>A0A6C7E9J5</accession>
<evidence type="ECO:0000256" key="3">
    <source>
        <dbReference type="ARBA" id="ARBA00023027"/>
    </source>
</evidence>
<dbReference type="EC" id="1.14.-.-" evidence="4"/>
<dbReference type="Gene3D" id="3.50.50.60">
    <property type="entry name" value="FAD/NAD(P)-binding domain"/>
    <property type="match status" value="1"/>
</dbReference>
<gene>
    <name evidence="4" type="primary">crtL</name>
    <name evidence="4" type="synonym">crtLm</name>
    <name evidence="4" type="ORF">YM304_23780</name>
</gene>
<dbReference type="GO" id="GO:0016860">
    <property type="term" value="F:intramolecular oxidoreductase activity"/>
    <property type="evidence" value="ECO:0007669"/>
    <property type="project" value="UniProtKB-ARBA"/>
</dbReference>
<dbReference type="GO" id="GO:0016705">
    <property type="term" value="F:oxidoreductase activity, acting on paired donors, with incorporation or reduction of molecular oxygen"/>
    <property type="evidence" value="ECO:0007669"/>
    <property type="project" value="InterPro"/>
</dbReference>
<protein>
    <submittedName>
        <fullName evidence="4">Putative lycopene beta-cyclase</fullName>
        <ecNumber evidence="4">1.14.-.-</ecNumber>
    </submittedName>
</protein>
<dbReference type="OrthoDB" id="537501at2"/>
<dbReference type="SUPFAM" id="SSF51905">
    <property type="entry name" value="FAD/NAD(P)-binding domain"/>
    <property type="match status" value="1"/>
</dbReference>
<dbReference type="PANTHER" id="PTHR39757:SF5">
    <property type="entry name" value="OS02G0190600 PROTEIN"/>
    <property type="match status" value="1"/>
</dbReference>
<evidence type="ECO:0000256" key="2">
    <source>
        <dbReference type="ARBA" id="ARBA00022746"/>
    </source>
</evidence>
<keyword evidence="4" id="KW-0560">Oxidoreductase</keyword>
<evidence type="ECO:0000256" key="1">
    <source>
        <dbReference type="ARBA" id="ARBA00006599"/>
    </source>
</evidence>
<dbReference type="Proteomes" id="UP000011863">
    <property type="component" value="Chromosome"/>
</dbReference>
<evidence type="ECO:0000313" key="4">
    <source>
        <dbReference type="EMBL" id="BAN02692.1"/>
    </source>
</evidence>
<name>A0A6C7E9J5_ILUCY</name>
<dbReference type="InterPro" id="IPR010108">
    <property type="entry name" value="Lycopene_cyclase_b/e"/>
</dbReference>
<dbReference type="InterPro" id="IPR036188">
    <property type="entry name" value="FAD/NAD-bd_sf"/>
</dbReference>
<dbReference type="RefSeq" id="WP_015441939.1">
    <property type="nucleotide sequence ID" value="NC_020520.1"/>
</dbReference>